<reference evidence="2 4" key="1">
    <citation type="submission" date="2018-04" db="EMBL/GenBank/DDBJ databases">
        <title>Draft genome sequence of Pseudomonas syringae pv. actinidiae biovar 1 strains isolated from kiwifruit in Kagawa prefecture.</title>
        <authorList>
            <person name="Tabuchi M."/>
            <person name="Saito M."/>
            <person name="Fujiwara S."/>
            <person name="Sasa N."/>
            <person name="Akimitsu K."/>
            <person name="Gomi K."/>
            <person name="Konishi-Sugita S."/>
            <person name="Hamano K."/>
            <person name="Kataoka I."/>
        </authorList>
    </citation>
    <scope>NUCLEOTIDE SEQUENCE [LARGE SCALE GENOMIC DNA]</scope>
    <source>
        <strain evidence="2 4">MAFF212206</strain>
    </source>
</reference>
<keyword evidence="1" id="KW-0812">Transmembrane</keyword>
<protein>
    <submittedName>
        <fullName evidence="2">Uncharacterized protein</fullName>
    </submittedName>
</protein>
<dbReference type="Proteomes" id="UP000248291">
    <property type="component" value="Unassembled WGS sequence"/>
</dbReference>
<evidence type="ECO:0000313" key="3">
    <source>
        <dbReference type="EMBL" id="GBH15720.1"/>
    </source>
</evidence>
<evidence type="ECO:0000313" key="4">
    <source>
        <dbReference type="Proteomes" id="UP000247480"/>
    </source>
</evidence>
<reference evidence="3 5" key="2">
    <citation type="submission" date="2018-04" db="EMBL/GenBank/DDBJ databases">
        <title>Draft genome sequence of Pseudomonas syringae pv. actinidiae biovar 3 strains isolated from kiwifruit in Kagawa prefecture.</title>
        <authorList>
            <person name="Tabuchi M."/>
            <person name="Saito M."/>
            <person name="Fujiwara S."/>
            <person name="Sasa N."/>
            <person name="Akimitsu K."/>
            <person name="Gomi K."/>
            <person name="Konishi-Sugita S."/>
            <person name="Hamano K."/>
            <person name="Kataoka I."/>
        </authorList>
    </citation>
    <scope>NUCLEOTIDE SEQUENCE [LARGE SCALE GENOMIC DNA]</scope>
    <source>
        <strain evidence="3 5">MAFF212211</strain>
    </source>
</reference>
<proteinExistence type="predicted"/>
<dbReference type="EMBL" id="BGKA01000064">
    <property type="protein sequence ID" value="GBH15720.1"/>
    <property type="molecule type" value="Genomic_DNA"/>
</dbReference>
<gene>
    <name evidence="2" type="ORF">KPSA1_05884</name>
    <name evidence="3" type="ORF">KPSA3_01651</name>
</gene>
<evidence type="ECO:0000313" key="2">
    <source>
        <dbReference type="EMBL" id="GBH12418.1"/>
    </source>
</evidence>
<dbReference type="EMBL" id="BGJZ01000307">
    <property type="protein sequence ID" value="GBH12418.1"/>
    <property type="molecule type" value="Genomic_DNA"/>
</dbReference>
<feature type="transmembrane region" description="Helical" evidence="1">
    <location>
        <begin position="12"/>
        <end position="30"/>
    </location>
</feature>
<organism evidence="2 4">
    <name type="scientific">Pseudomonas syringae pv. actinidiae</name>
    <dbReference type="NCBI Taxonomy" id="103796"/>
    <lineage>
        <taxon>Bacteria</taxon>
        <taxon>Pseudomonadati</taxon>
        <taxon>Pseudomonadota</taxon>
        <taxon>Gammaproteobacteria</taxon>
        <taxon>Pseudomonadales</taxon>
        <taxon>Pseudomonadaceae</taxon>
        <taxon>Pseudomonas</taxon>
        <taxon>Pseudomonas syringae</taxon>
    </lineage>
</organism>
<name>A0A2V0R474_PSESF</name>
<evidence type="ECO:0000313" key="5">
    <source>
        <dbReference type="Proteomes" id="UP000248291"/>
    </source>
</evidence>
<dbReference type="Proteomes" id="UP000247480">
    <property type="component" value="Unassembled WGS sequence"/>
</dbReference>
<sequence>MTLNAIKGRVCFAGSLLAARFFLGFTSLFFRDAIGDDLSRRATA</sequence>
<accession>A0A2V0R474</accession>
<dbReference type="AlphaFoldDB" id="A0A2V0R474"/>
<keyword evidence="1" id="KW-1133">Transmembrane helix</keyword>
<keyword evidence="1" id="KW-0472">Membrane</keyword>
<evidence type="ECO:0000256" key="1">
    <source>
        <dbReference type="SAM" id="Phobius"/>
    </source>
</evidence>
<comment type="caution">
    <text evidence="2">The sequence shown here is derived from an EMBL/GenBank/DDBJ whole genome shotgun (WGS) entry which is preliminary data.</text>
</comment>